<dbReference type="Proteomes" id="UP000246352">
    <property type="component" value="Unassembled WGS sequence"/>
</dbReference>
<protein>
    <submittedName>
        <fullName evidence="2">Uncharacterized protein</fullName>
    </submittedName>
</protein>
<accession>A0A317PCQ1</accession>
<dbReference type="AlphaFoldDB" id="A0A317PCQ1"/>
<name>A0A317PCQ1_9HYPH</name>
<sequence>MDDNVLNPTEDVIEDSYRGDVIIAMCIAAISGAVVGFMARGEFMGTVAVVLGSVAGACVGWKIRPGR</sequence>
<feature type="transmembrane region" description="Helical" evidence="1">
    <location>
        <begin position="21"/>
        <end position="39"/>
    </location>
</feature>
<evidence type="ECO:0000313" key="3">
    <source>
        <dbReference type="Proteomes" id="UP000246352"/>
    </source>
</evidence>
<keyword evidence="3" id="KW-1185">Reference proteome</keyword>
<organism evidence="2 3">
    <name type="scientific">Hoeflea marina</name>
    <dbReference type="NCBI Taxonomy" id="274592"/>
    <lineage>
        <taxon>Bacteria</taxon>
        <taxon>Pseudomonadati</taxon>
        <taxon>Pseudomonadota</taxon>
        <taxon>Alphaproteobacteria</taxon>
        <taxon>Hyphomicrobiales</taxon>
        <taxon>Rhizobiaceae</taxon>
        <taxon>Hoeflea</taxon>
    </lineage>
</organism>
<evidence type="ECO:0000256" key="1">
    <source>
        <dbReference type="SAM" id="Phobius"/>
    </source>
</evidence>
<feature type="transmembrane region" description="Helical" evidence="1">
    <location>
        <begin position="45"/>
        <end position="63"/>
    </location>
</feature>
<dbReference type="RefSeq" id="WP_110034437.1">
    <property type="nucleotide sequence ID" value="NZ_QGTR01000009.1"/>
</dbReference>
<reference evidence="2 3" key="1">
    <citation type="submission" date="2018-05" db="EMBL/GenBank/DDBJ databases">
        <title>Genomic Encyclopedia of Type Strains, Phase IV (KMG-IV): sequencing the most valuable type-strain genomes for metagenomic binning, comparative biology and taxonomic classification.</title>
        <authorList>
            <person name="Goeker M."/>
        </authorList>
    </citation>
    <scope>NUCLEOTIDE SEQUENCE [LARGE SCALE GENOMIC DNA]</scope>
    <source>
        <strain evidence="2 3">DSM 16791</strain>
    </source>
</reference>
<keyword evidence="1" id="KW-0472">Membrane</keyword>
<evidence type="ECO:0000313" key="2">
    <source>
        <dbReference type="EMBL" id="PWV95610.1"/>
    </source>
</evidence>
<comment type="caution">
    <text evidence="2">The sequence shown here is derived from an EMBL/GenBank/DDBJ whole genome shotgun (WGS) entry which is preliminary data.</text>
</comment>
<keyword evidence="1" id="KW-1133">Transmembrane helix</keyword>
<proteinExistence type="predicted"/>
<dbReference type="EMBL" id="QGTR01000009">
    <property type="protein sequence ID" value="PWV95610.1"/>
    <property type="molecule type" value="Genomic_DNA"/>
</dbReference>
<keyword evidence="1" id="KW-0812">Transmembrane</keyword>
<gene>
    <name evidence="2" type="ORF">DFR52_1095</name>
</gene>